<keyword evidence="2" id="KW-1185">Reference proteome</keyword>
<evidence type="ECO:0000313" key="1">
    <source>
        <dbReference type="EMBL" id="MCT2398123.1"/>
    </source>
</evidence>
<proteinExistence type="predicted"/>
<organism evidence="1 2">
    <name type="scientific">Novosphingobium mangrovi</name>
    <name type="common">ex Huang et al. 2023</name>
    <dbReference type="NCBI Taxonomy" id="2976432"/>
    <lineage>
        <taxon>Bacteria</taxon>
        <taxon>Pseudomonadati</taxon>
        <taxon>Pseudomonadota</taxon>
        <taxon>Alphaproteobacteria</taxon>
        <taxon>Sphingomonadales</taxon>
        <taxon>Sphingomonadaceae</taxon>
        <taxon>Novosphingobium</taxon>
    </lineage>
</organism>
<accession>A0ABT2HZY8</accession>
<dbReference type="Proteomes" id="UP001165583">
    <property type="component" value="Unassembled WGS sequence"/>
</dbReference>
<dbReference type="EMBL" id="JANZXA010000001">
    <property type="protein sequence ID" value="MCT2398123.1"/>
    <property type="molecule type" value="Genomic_DNA"/>
</dbReference>
<comment type="caution">
    <text evidence="1">The sequence shown here is derived from an EMBL/GenBank/DDBJ whole genome shotgun (WGS) entry which is preliminary data.</text>
</comment>
<reference evidence="1" key="1">
    <citation type="submission" date="2022-09" db="EMBL/GenBank/DDBJ databases">
        <title>Novosphingobium sp. Nov., a polycyclic aromatic hydrocarbon-degrading bacterium isolated form mangrove sediments in HongKong.</title>
        <authorList>
            <person name="Hu Z."/>
        </authorList>
    </citation>
    <scope>NUCLEOTIDE SEQUENCE</scope>
    <source>
        <strain evidence="1">HK4-1</strain>
    </source>
</reference>
<dbReference type="PROSITE" id="PS51257">
    <property type="entry name" value="PROKAR_LIPOPROTEIN"/>
    <property type="match status" value="1"/>
</dbReference>
<dbReference type="RefSeq" id="WP_260043201.1">
    <property type="nucleotide sequence ID" value="NZ_JANZXA010000001.1"/>
</dbReference>
<evidence type="ECO:0000313" key="2">
    <source>
        <dbReference type="Proteomes" id="UP001165583"/>
    </source>
</evidence>
<gene>
    <name evidence="1" type="ORF">NZK81_01040</name>
</gene>
<name>A0ABT2HZY8_9SPHN</name>
<sequence>MAKWIFGWLAVCGGTSCLFVQVETAQAQQMTLRPALRVEKAETEIQPPVVPKATAPASAVTLKPGSTSEALRSLPVRQRYTAAALRRSPVIALGPDKLDLRPVLDNPAALGNLASRLRQHSALVQVLASDTEASRIDKGLVVRQYLSYRMKPGACSTPAKSAQLTQAGAGCFVRKSASARSAAYAAPGNPRYIANPAKRQQAIAAADKEAASEQADFAQGIAQFRAMMNDPAQRKQVEAELGAAEAARLAALPDDQLENEMVNAADVQIEEVMFVPVERKLQLAKQPALSAAVRKRPALHMPEKVDAERTLQPHILLTGFTLGREHEWRRRVSITIKTCLVSCKKTYYIEAFAGFGYGFGLRFPISVSGLYAYNRVGDKESASIAPVFQPVNGSPRDYEETGLDGSQVFKGRELVAELTAYAGVNYKVPFHSGGISANAGKDLTEGLPAPFTNGQFQPPSPGPGGAINTDVVFDQPDLLGGLANFGVVGAKVLPAVKVGLTSDRLQLQLKDNLSGQVRLMTSSGQTYPLTIDPKDHSSSFSIGHPEYSLAFEVTPGLNARLFVDVAVWSHDWNWPVWFPQVAVTLPPDGVTFTCHEKTVCSREYFYSPTVSKDQPGAQQPPADPMEKEVFDWRAAYIKKYYDQCSYLPLNFCGVAIKGVAEMTGNRILNEMRAQPKYPSMATAQIMIRHAVEADKKGKAIILESKVAAIDIYGKDLFRTYEPIWAHDCADQLCRTRIHALGDAYVKALKARQNAHPNAERNEVVFDENTQGNWAGKARQEVRASQQRAARLKLRKPAAMPNQAVRKVP</sequence>
<protein>
    <submittedName>
        <fullName evidence="1">Uncharacterized protein</fullName>
    </submittedName>
</protein>